<evidence type="ECO:0000313" key="2">
    <source>
        <dbReference type="EMBL" id="KPA83976.1"/>
    </source>
</evidence>
<evidence type="ECO:0000256" key="1">
    <source>
        <dbReference type="SAM" id="MobiDB-lite"/>
    </source>
</evidence>
<sequence length="161" mass="16965">MFNVAASASVRPCRNSSLLISSTRYPGSPTATCVEAAGRTATPRSAEAEPPRGHHATRAAQPARFRKPSPGARFHCECAKRAPVTSGRPLLTPVRSTRHLSLQETNQQAARQPEIISKVLQFFLSSVCAPSRIVAGGCGGSAVCGLSAGRDLSLYCLFLCG</sequence>
<dbReference type="AlphaFoldDB" id="A0A0M9G7J0"/>
<reference evidence="2 3" key="1">
    <citation type="submission" date="2015-07" db="EMBL/GenBank/DDBJ databases">
        <title>High-quality genome of monoxenous trypanosomatid Leptomonas pyrrhocoris.</title>
        <authorList>
            <person name="Flegontov P."/>
            <person name="Butenko A."/>
            <person name="Firsov S."/>
            <person name="Vlcek C."/>
            <person name="Logacheva M.D."/>
            <person name="Field M."/>
            <person name="Filatov D."/>
            <person name="Flegontova O."/>
            <person name="Gerasimov E."/>
            <person name="Jackson A.P."/>
            <person name="Kelly S."/>
            <person name="Opperdoes F."/>
            <person name="O'Reilly A."/>
            <person name="Votypka J."/>
            <person name="Yurchenko V."/>
            <person name="Lukes J."/>
        </authorList>
    </citation>
    <scope>NUCLEOTIDE SEQUENCE [LARGE SCALE GENOMIC DNA]</scope>
    <source>
        <strain evidence="2">H10</strain>
    </source>
</reference>
<organism evidence="2 3">
    <name type="scientific">Leptomonas pyrrhocoris</name>
    <name type="common">Firebug parasite</name>
    <dbReference type="NCBI Taxonomy" id="157538"/>
    <lineage>
        <taxon>Eukaryota</taxon>
        <taxon>Discoba</taxon>
        <taxon>Euglenozoa</taxon>
        <taxon>Kinetoplastea</taxon>
        <taxon>Metakinetoplastina</taxon>
        <taxon>Trypanosomatida</taxon>
        <taxon>Trypanosomatidae</taxon>
        <taxon>Leishmaniinae</taxon>
        <taxon>Leptomonas</taxon>
    </lineage>
</organism>
<feature type="region of interest" description="Disordered" evidence="1">
    <location>
        <begin position="38"/>
        <end position="68"/>
    </location>
</feature>
<proteinExistence type="predicted"/>
<dbReference type="RefSeq" id="XP_015662415.1">
    <property type="nucleotide sequence ID" value="XM_015798937.1"/>
</dbReference>
<comment type="caution">
    <text evidence="2">The sequence shown here is derived from an EMBL/GenBank/DDBJ whole genome shotgun (WGS) entry which is preliminary data.</text>
</comment>
<protein>
    <submittedName>
        <fullName evidence="2">Uncharacterized protein</fullName>
    </submittedName>
</protein>
<keyword evidence="3" id="KW-1185">Reference proteome</keyword>
<dbReference type="VEuPathDB" id="TriTrypDB:LpyrH10_03_2710"/>
<name>A0A0M9G7J0_LEPPY</name>
<evidence type="ECO:0000313" key="3">
    <source>
        <dbReference type="Proteomes" id="UP000037923"/>
    </source>
</evidence>
<dbReference type="GeneID" id="26902415"/>
<gene>
    <name evidence="2" type="ORF">ABB37_02120</name>
</gene>
<dbReference type="EMBL" id="LGTL01000003">
    <property type="protein sequence ID" value="KPA83976.1"/>
    <property type="molecule type" value="Genomic_DNA"/>
</dbReference>
<accession>A0A0M9G7J0</accession>
<dbReference type="Proteomes" id="UP000037923">
    <property type="component" value="Unassembled WGS sequence"/>
</dbReference>